<keyword evidence="6 7" id="KW-0472">Membrane</keyword>
<dbReference type="InterPro" id="IPR035906">
    <property type="entry name" value="MetI-like_sf"/>
</dbReference>
<evidence type="ECO:0000256" key="3">
    <source>
        <dbReference type="ARBA" id="ARBA00022475"/>
    </source>
</evidence>
<keyword evidence="5 7" id="KW-1133">Transmembrane helix</keyword>
<keyword evidence="2" id="KW-0813">Transport</keyword>
<keyword evidence="3" id="KW-1003">Cell membrane</keyword>
<evidence type="ECO:0000313" key="9">
    <source>
        <dbReference type="EMBL" id="CAB4697744.1"/>
    </source>
</evidence>
<reference evidence="9" key="1">
    <citation type="submission" date="2020-05" db="EMBL/GenBank/DDBJ databases">
        <authorList>
            <person name="Chiriac C."/>
            <person name="Salcher M."/>
            <person name="Ghai R."/>
            <person name="Kavagutti S V."/>
        </authorList>
    </citation>
    <scope>NUCLEOTIDE SEQUENCE</scope>
</reference>
<dbReference type="EMBL" id="CAFBQW010000066">
    <property type="protein sequence ID" value="CAB5065444.1"/>
    <property type="molecule type" value="Genomic_DNA"/>
</dbReference>
<accession>A0A6J6PNL5</accession>
<dbReference type="EMBL" id="CAFBPW010000109">
    <property type="protein sequence ID" value="CAB5034900.1"/>
    <property type="molecule type" value="Genomic_DNA"/>
</dbReference>
<dbReference type="PANTHER" id="PTHR43163:SF6">
    <property type="entry name" value="DIPEPTIDE TRANSPORT SYSTEM PERMEASE PROTEIN DPPB-RELATED"/>
    <property type="match status" value="1"/>
</dbReference>
<name>A0A6J6PNL5_9ZZZZ</name>
<dbReference type="SUPFAM" id="SSF161098">
    <property type="entry name" value="MetI-like"/>
    <property type="match status" value="1"/>
</dbReference>
<dbReference type="GO" id="GO:0005886">
    <property type="term" value="C:plasma membrane"/>
    <property type="evidence" value="ECO:0007669"/>
    <property type="project" value="UniProtKB-SubCell"/>
</dbReference>
<dbReference type="InterPro" id="IPR000515">
    <property type="entry name" value="MetI-like"/>
</dbReference>
<keyword evidence="4 7" id="KW-0812">Transmembrane</keyword>
<feature type="transmembrane region" description="Helical" evidence="7">
    <location>
        <begin position="133"/>
        <end position="156"/>
    </location>
</feature>
<dbReference type="EMBL" id="CAFBOG010000118">
    <property type="protein sequence ID" value="CAB4985191.1"/>
    <property type="molecule type" value="Genomic_DNA"/>
</dbReference>
<feature type="domain" description="ABC transmembrane type-1" evidence="8">
    <location>
        <begin position="94"/>
        <end position="303"/>
    </location>
</feature>
<dbReference type="CDD" id="cd06261">
    <property type="entry name" value="TM_PBP2"/>
    <property type="match status" value="1"/>
</dbReference>
<evidence type="ECO:0000313" key="10">
    <source>
        <dbReference type="EMBL" id="CAB4805169.1"/>
    </source>
</evidence>
<dbReference type="PROSITE" id="PS50928">
    <property type="entry name" value="ABC_TM1"/>
    <property type="match status" value="1"/>
</dbReference>
<dbReference type="EMBL" id="CAFAAQ010000056">
    <property type="protein sequence ID" value="CAB4805169.1"/>
    <property type="molecule type" value="Genomic_DNA"/>
</dbReference>
<comment type="subcellular location">
    <subcellularLocation>
        <location evidence="1">Cell membrane</location>
        <topology evidence="1">Multi-pass membrane protein</topology>
    </subcellularLocation>
</comment>
<feature type="transmembrane region" description="Helical" evidence="7">
    <location>
        <begin position="176"/>
        <end position="196"/>
    </location>
</feature>
<evidence type="ECO:0000313" key="12">
    <source>
        <dbReference type="EMBL" id="CAB5034900.1"/>
    </source>
</evidence>
<evidence type="ECO:0000256" key="5">
    <source>
        <dbReference type="ARBA" id="ARBA00022989"/>
    </source>
</evidence>
<dbReference type="Gene3D" id="1.10.3720.10">
    <property type="entry name" value="MetI-like"/>
    <property type="match status" value="1"/>
</dbReference>
<evidence type="ECO:0000256" key="7">
    <source>
        <dbReference type="SAM" id="Phobius"/>
    </source>
</evidence>
<dbReference type="GO" id="GO:0055085">
    <property type="term" value="P:transmembrane transport"/>
    <property type="evidence" value="ECO:0007669"/>
    <property type="project" value="InterPro"/>
</dbReference>
<sequence>MFILKKFGQLIVTVILVTLFASLLLELLPGDPTEVLIPSGSDQQREDLRQELKLDQSFAVRYSTWLGNFATGDMGNYYTVSSDRPVSDRLWQSLPVSLLLMFYAQMLALFFAIPFGVLTAYRKGTWFDRTSNTAAFAMLAIPNFALGFLLQYYLGVKLGWFKTGGYASPSESPIEHFQYMILPTITLAVGQIAIYMRLLRSDMIATLQQDFILMAKAKGLKSKRILFRHALRPSSLTLLTVAGLNIGTLIGGALIVEVVFALPGMGLMLFEAIGRRQIVAFQSMVAVIAILYILVNFAVDLLYTVLDPRIRNANKS</sequence>
<gene>
    <name evidence="9" type="ORF">UFOPK2582_00781</name>
    <name evidence="10" type="ORF">UFOPK3046_00798</name>
    <name evidence="11" type="ORF">UFOPK3914_01266</name>
    <name evidence="12" type="ORF">UFOPK4173_01036</name>
    <name evidence="13" type="ORF">UFOPK4354_00745</name>
</gene>
<evidence type="ECO:0000259" key="8">
    <source>
        <dbReference type="PROSITE" id="PS50928"/>
    </source>
</evidence>
<evidence type="ECO:0000313" key="13">
    <source>
        <dbReference type="EMBL" id="CAB5065444.1"/>
    </source>
</evidence>
<evidence type="ECO:0000313" key="11">
    <source>
        <dbReference type="EMBL" id="CAB4985191.1"/>
    </source>
</evidence>
<feature type="transmembrane region" description="Helical" evidence="7">
    <location>
        <begin position="236"/>
        <end position="260"/>
    </location>
</feature>
<dbReference type="AlphaFoldDB" id="A0A6J6PNL5"/>
<evidence type="ECO:0000256" key="1">
    <source>
        <dbReference type="ARBA" id="ARBA00004651"/>
    </source>
</evidence>
<evidence type="ECO:0000256" key="2">
    <source>
        <dbReference type="ARBA" id="ARBA00022448"/>
    </source>
</evidence>
<feature type="transmembrane region" description="Helical" evidence="7">
    <location>
        <begin position="280"/>
        <end position="306"/>
    </location>
</feature>
<evidence type="ECO:0000256" key="4">
    <source>
        <dbReference type="ARBA" id="ARBA00022692"/>
    </source>
</evidence>
<dbReference type="Pfam" id="PF00528">
    <property type="entry name" value="BPD_transp_1"/>
    <property type="match status" value="1"/>
</dbReference>
<proteinExistence type="predicted"/>
<dbReference type="EMBL" id="CAEZXS010000077">
    <property type="protein sequence ID" value="CAB4697744.1"/>
    <property type="molecule type" value="Genomic_DNA"/>
</dbReference>
<protein>
    <submittedName>
        <fullName evidence="9">Unannotated protein</fullName>
    </submittedName>
</protein>
<feature type="transmembrane region" description="Helical" evidence="7">
    <location>
        <begin position="100"/>
        <end position="121"/>
    </location>
</feature>
<dbReference type="PANTHER" id="PTHR43163">
    <property type="entry name" value="DIPEPTIDE TRANSPORT SYSTEM PERMEASE PROTEIN DPPB-RELATED"/>
    <property type="match status" value="1"/>
</dbReference>
<evidence type="ECO:0000256" key="6">
    <source>
        <dbReference type="ARBA" id="ARBA00023136"/>
    </source>
</evidence>
<feature type="transmembrane region" description="Helical" evidence="7">
    <location>
        <begin position="7"/>
        <end position="25"/>
    </location>
</feature>
<organism evidence="9">
    <name type="scientific">freshwater metagenome</name>
    <dbReference type="NCBI Taxonomy" id="449393"/>
    <lineage>
        <taxon>unclassified sequences</taxon>
        <taxon>metagenomes</taxon>
        <taxon>ecological metagenomes</taxon>
    </lineage>
</organism>